<feature type="domain" description="HDOD" evidence="1">
    <location>
        <begin position="180"/>
        <end position="385"/>
    </location>
</feature>
<keyword evidence="2" id="KW-0808">Transferase</keyword>
<dbReference type="GO" id="GO:0016301">
    <property type="term" value="F:kinase activity"/>
    <property type="evidence" value="ECO:0007669"/>
    <property type="project" value="UniProtKB-KW"/>
</dbReference>
<dbReference type="PANTHER" id="PTHR33525:SF3">
    <property type="entry name" value="RIBONUCLEASE Y"/>
    <property type="match status" value="1"/>
</dbReference>
<dbReference type="GO" id="GO:0002161">
    <property type="term" value="F:aminoacyl-tRNA deacylase activity"/>
    <property type="evidence" value="ECO:0007669"/>
    <property type="project" value="InterPro"/>
</dbReference>
<comment type="caution">
    <text evidence="2">The sequence shown here is derived from an EMBL/GenBank/DDBJ whole genome shotgun (WGS) entry which is preliminary data.</text>
</comment>
<dbReference type="CDD" id="cd04332">
    <property type="entry name" value="YbaK_like"/>
    <property type="match status" value="1"/>
</dbReference>
<evidence type="ECO:0000313" key="3">
    <source>
        <dbReference type="Proteomes" id="UP000239866"/>
    </source>
</evidence>
<dbReference type="InterPro" id="IPR052340">
    <property type="entry name" value="RNase_Y/CdgJ"/>
</dbReference>
<accession>A0A2T1KKK1</accession>
<dbReference type="OrthoDB" id="9770715at2"/>
<dbReference type="Gene3D" id="1.10.3210.10">
    <property type="entry name" value="Hypothetical protein af1432"/>
    <property type="match status" value="1"/>
</dbReference>
<gene>
    <name evidence="2" type="ORF">C7H09_06965</name>
</gene>
<dbReference type="AlphaFoldDB" id="A0A2T1KKK1"/>
<dbReference type="Proteomes" id="UP000239866">
    <property type="component" value="Unassembled WGS sequence"/>
</dbReference>
<keyword evidence="2" id="KW-0418">Kinase</keyword>
<dbReference type="InterPro" id="IPR007214">
    <property type="entry name" value="YbaK/aa-tRNA-synth-assoc-dom"/>
</dbReference>
<evidence type="ECO:0000313" key="2">
    <source>
        <dbReference type="EMBL" id="PSF10676.1"/>
    </source>
</evidence>
<dbReference type="PROSITE" id="PS51833">
    <property type="entry name" value="HDOD"/>
    <property type="match status" value="1"/>
</dbReference>
<dbReference type="Gene3D" id="3.90.960.10">
    <property type="entry name" value="YbaK/aminoacyl-tRNA synthetase-associated domain"/>
    <property type="match status" value="1"/>
</dbReference>
<name>A0A2T1KKK1_9GAMM</name>
<sequence>MALSERLARFFARKGIEYQHLEVDTAASLDAAVLASGKPQHDFIKATLLIDISGVVMAVHRFDSTLDMDAIHQITGRRLQPLTARQTARLFGDCDSGFVPPVGSAWDLQILLDDDVVDAERVMFTGGTDHSLVEMDGRAFRLANAGARKAHLVIRGPNSTGREALTLEEVADKLQKLYRLPPMPALALRILKLTADTEATARELAELIEFDPSMTAQILRYARSALFNYPGQINSVQEAVTRVLGFDRVAHIALGIASVRAFDVPRDGMLGMDNFWRHSLYCAVLCQNLAGYSGRDKALAYLCGLLHNFGLLLVGHLFPSEFEELNALRKINPQASMHSLEQEVFGHVDRHDILAVGHGAIGGILHRLWQLPEAVIKAAGMHQHPGYRGEHQDYVQMVQLANALLKERGIGDELNPDDIPELAAALELDDSVLERVQQDIEQVSADLDTLASSLAV</sequence>
<dbReference type="InterPro" id="IPR013976">
    <property type="entry name" value="HDOD"/>
</dbReference>
<dbReference type="InterPro" id="IPR036754">
    <property type="entry name" value="YbaK/aa-tRNA-synt-asso_dom_sf"/>
</dbReference>
<proteinExistence type="predicted"/>
<dbReference type="Pfam" id="PF04073">
    <property type="entry name" value="tRNA_edit"/>
    <property type="match status" value="1"/>
</dbReference>
<dbReference type="SUPFAM" id="SSF109604">
    <property type="entry name" value="HD-domain/PDEase-like"/>
    <property type="match status" value="1"/>
</dbReference>
<evidence type="ECO:0000259" key="1">
    <source>
        <dbReference type="PROSITE" id="PS51833"/>
    </source>
</evidence>
<dbReference type="EMBL" id="PXNP01000023">
    <property type="protein sequence ID" value="PSF10676.1"/>
    <property type="molecule type" value="Genomic_DNA"/>
</dbReference>
<dbReference type="SUPFAM" id="SSF55826">
    <property type="entry name" value="YbaK/ProRS associated domain"/>
    <property type="match status" value="1"/>
</dbReference>
<dbReference type="Pfam" id="PF08668">
    <property type="entry name" value="HDOD"/>
    <property type="match status" value="1"/>
</dbReference>
<dbReference type="PANTHER" id="PTHR33525">
    <property type="match status" value="1"/>
</dbReference>
<reference evidence="2 3" key="1">
    <citation type="submission" date="2018-03" db="EMBL/GenBank/DDBJ databases">
        <title>Marinobacter brunus sp. nov., a marine bacterium of Gamma-proteobacteria isolated from the surface seawater of the South China Sea.</title>
        <authorList>
            <person name="Cheng H."/>
            <person name="Wu Y.-H."/>
            <person name="Xamxidin M."/>
            <person name="Xu X.-W."/>
        </authorList>
    </citation>
    <scope>NUCLEOTIDE SEQUENCE [LARGE SCALE GENOMIC DNA]</scope>
    <source>
        <strain evidence="2 3">NH169-3</strain>
    </source>
</reference>
<protein>
    <submittedName>
        <fullName evidence="2">Histidine kinase</fullName>
    </submittedName>
</protein>
<keyword evidence="3" id="KW-1185">Reference proteome</keyword>
<organism evidence="2 3">
    <name type="scientific">Marinobacter fuscus</name>
    <dbReference type="NCBI Taxonomy" id="2109942"/>
    <lineage>
        <taxon>Bacteria</taxon>
        <taxon>Pseudomonadati</taxon>
        <taxon>Pseudomonadota</taxon>
        <taxon>Gammaproteobacteria</taxon>
        <taxon>Pseudomonadales</taxon>
        <taxon>Marinobacteraceae</taxon>
        <taxon>Marinobacter</taxon>
    </lineage>
</organism>
<dbReference type="RefSeq" id="WP_106761877.1">
    <property type="nucleotide sequence ID" value="NZ_PXNP01000023.1"/>
</dbReference>